<keyword evidence="3" id="KW-0804">Transcription</keyword>
<dbReference type="PANTHER" id="PTHR30055:SF238">
    <property type="entry name" value="MYCOFACTOCIN BIOSYNTHESIS TRANSCRIPTIONAL REGULATOR MFTR-RELATED"/>
    <property type="match status" value="1"/>
</dbReference>
<feature type="DNA-binding region" description="H-T-H motif" evidence="4">
    <location>
        <begin position="49"/>
        <end position="68"/>
    </location>
</feature>
<dbReference type="InterPro" id="IPR001647">
    <property type="entry name" value="HTH_TetR"/>
</dbReference>
<dbReference type="GO" id="GO:0000976">
    <property type="term" value="F:transcription cis-regulatory region binding"/>
    <property type="evidence" value="ECO:0007669"/>
    <property type="project" value="TreeGrafter"/>
</dbReference>
<evidence type="ECO:0000313" key="6">
    <source>
        <dbReference type="EMBL" id="PWD52214.1"/>
    </source>
</evidence>
<gene>
    <name evidence="6" type="ORF">C8046_17765</name>
</gene>
<name>A0A2U1ZZ23_9MICO</name>
<evidence type="ECO:0000256" key="1">
    <source>
        <dbReference type="ARBA" id="ARBA00023015"/>
    </source>
</evidence>
<dbReference type="InterPro" id="IPR023772">
    <property type="entry name" value="DNA-bd_HTH_TetR-type_CS"/>
</dbReference>
<evidence type="ECO:0000313" key="7">
    <source>
        <dbReference type="Proteomes" id="UP000245166"/>
    </source>
</evidence>
<dbReference type="Gene3D" id="1.10.10.60">
    <property type="entry name" value="Homeodomain-like"/>
    <property type="match status" value="1"/>
</dbReference>
<dbReference type="Gene3D" id="1.10.357.10">
    <property type="entry name" value="Tetracycline Repressor, domain 2"/>
    <property type="match status" value="1"/>
</dbReference>
<comment type="caution">
    <text evidence="6">The sequence shown here is derived from an EMBL/GenBank/DDBJ whole genome shotgun (WGS) entry which is preliminary data.</text>
</comment>
<evidence type="ECO:0000256" key="3">
    <source>
        <dbReference type="ARBA" id="ARBA00023163"/>
    </source>
</evidence>
<evidence type="ECO:0000259" key="5">
    <source>
        <dbReference type="PROSITE" id="PS50977"/>
    </source>
</evidence>
<dbReference type="Pfam" id="PF00440">
    <property type="entry name" value="TetR_N"/>
    <property type="match status" value="1"/>
</dbReference>
<organism evidence="6 7">
    <name type="scientific">Serinibacter arcticus</name>
    <dbReference type="NCBI Taxonomy" id="1655435"/>
    <lineage>
        <taxon>Bacteria</taxon>
        <taxon>Bacillati</taxon>
        <taxon>Actinomycetota</taxon>
        <taxon>Actinomycetes</taxon>
        <taxon>Micrococcales</taxon>
        <taxon>Beutenbergiaceae</taxon>
        <taxon>Serinibacter</taxon>
    </lineage>
</organism>
<dbReference type="InterPro" id="IPR036271">
    <property type="entry name" value="Tet_transcr_reg_TetR-rel_C_sf"/>
</dbReference>
<dbReference type="EMBL" id="PYHR01000002">
    <property type="protein sequence ID" value="PWD52214.1"/>
    <property type="molecule type" value="Genomic_DNA"/>
</dbReference>
<dbReference type="SUPFAM" id="SSF48498">
    <property type="entry name" value="Tetracyclin repressor-like, C-terminal domain"/>
    <property type="match status" value="1"/>
</dbReference>
<keyword evidence="1" id="KW-0805">Transcription regulation</keyword>
<dbReference type="PROSITE" id="PS50977">
    <property type="entry name" value="HTH_TETR_2"/>
    <property type="match status" value="1"/>
</dbReference>
<reference evidence="6 7" key="1">
    <citation type="submission" date="2018-03" db="EMBL/GenBank/DDBJ databases">
        <title>Genome assembly of novel Miniimonas species PCH200.</title>
        <authorList>
            <person name="Thakur V."/>
            <person name="Kumar V."/>
            <person name="Singh D."/>
        </authorList>
    </citation>
    <scope>NUCLEOTIDE SEQUENCE [LARGE SCALE GENOMIC DNA]</scope>
    <source>
        <strain evidence="6 7">PCH200</strain>
    </source>
</reference>
<dbReference type="PROSITE" id="PS01081">
    <property type="entry name" value="HTH_TETR_1"/>
    <property type="match status" value="1"/>
</dbReference>
<dbReference type="AlphaFoldDB" id="A0A2U1ZZ23"/>
<feature type="domain" description="HTH tetR-type" evidence="5">
    <location>
        <begin position="26"/>
        <end position="86"/>
    </location>
</feature>
<evidence type="ECO:0000256" key="4">
    <source>
        <dbReference type="PROSITE-ProRule" id="PRU00335"/>
    </source>
</evidence>
<dbReference type="SUPFAM" id="SSF46689">
    <property type="entry name" value="Homeodomain-like"/>
    <property type="match status" value="1"/>
</dbReference>
<sequence>MRSLHFYRECNDSRVTETSLRERKKVQRRDALVAATRALVLERGLDGVTVEDVCAQVGVSPRTFFNYFATKEDAVLGHTLDDLSTDADVQRVFVAGGPSGDLLQDAVLVLQDVLDDPRLSARDLDELMALVHREPRLLERHVFWIETQRSALEDLLVRREAVAPSGLDPAVVATYLMATFRAVAVTWVAGGHRGRPSDHVPRVVAQLRRLATPTHPSAGSSS</sequence>
<proteinExistence type="predicted"/>
<dbReference type="GO" id="GO:0003700">
    <property type="term" value="F:DNA-binding transcription factor activity"/>
    <property type="evidence" value="ECO:0007669"/>
    <property type="project" value="TreeGrafter"/>
</dbReference>
<accession>A0A2U1ZZ23</accession>
<keyword evidence="7" id="KW-1185">Reference proteome</keyword>
<dbReference type="Proteomes" id="UP000245166">
    <property type="component" value="Unassembled WGS sequence"/>
</dbReference>
<dbReference type="InterPro" id="IPR009057">
    <property type="entry name" value="Homeodomain-like_sf"/>
</dbReference>
<dbReference type="InterPro" id="IPR050109">
    <property type="entry name" value="HTH-type_TetR-like_transc_reg"/>
</dbReference>
<evidence type="ECO:0000256" key="2">
    <source>
        <dbReference type="ARBA" id="ARBA00023125"/>
    </source>
</evidence>
<dbReference type="PANTHER" id="PTHR30055">
    <property type="entry name" value="HTH-TYPE TRANSCRIPTIONAL REGULATOR RUTR"/>
    <property type="match status" value="1"/>
</dbReference>
<protein>
    <submittedName>
        <fullName evidence="6">TetR family transcriptional regulator</fullName>
    </submittedName>
</protein>
<keyword evidence="2 4" id="KW-0238">DNA-binding</keyword>